<dbReference type="InterPro" id="IPR025145">
    <property type="entry name" value="DUF4087"/>
</dbReference>
<feature type="region of interest" description="Disordered" evidence="1">
    <location>
        <begin position="52"/>
        <end position="72"/>
    </location>
</feature>
<keyword evidence="2" id="KW-0732">Signal</keyword>
<dbReference type="RefSeq" id="WP_067964161.1">
    <property type="nucleotide sequence ID" value="NZ_CP015005.1"/>
</dbReference>
<evidence type="ECO:0008006" key="7">
    <source>
        <dbReference type="Google" id="ProtNLM"/>
    </source>
</evidence>
<feature type="chain" id="PRO_5042053924" description="DUF4087 domain-containing protein" evidence="2">
    <location>
        <begin position="25"/>
        <end position="129"/>
    </location>
</feature>
<feature type="signal peptide" evidence="2">
    <location>
        <begin position="1"/>
        <end position="24"/>
    </location>
</feature>
<evidence type="ECO:0000313" key="4">
    <source>
        <dbReference type="EMBL" id="MBB3705366.1"/>
    </source>
</evidence>
<proteinExistence type="predicted"/>
<accession>A0AAC8YSN8</accession>
<name>A0AAC8YSN8_AMIAI</name>
<protein>
    <recommendedName>
        <fullName evidence="7">DUF4087 domain-containing protein</fullName>
    </recommendedName>
</protein>
<dbReference type="EMBL" id="JACICB010000005">
    <property type="protein sequence ID" value="MBB3705366.1"/>
    <property type="molecule type" value="Genomic_DNA"/>
</dbReference>
<evidence type="ECO:0000256" key="2">
    <source>
        <dbReference type="SAM" id="SignalP"/>
    </source>
</evidence>
<reference evidence="4 6" key="2">
    <citation type="submission" date="2020-08" db="EMBL/GenBank/DDBJ databases">
        <title>Genomic Encyclopedia of Type Strains, Phase IV (KMG-IV): sequencing the most valuable type-strain genomes for metagenomic binning, comparative biology and taxonomic classification.</title>
        <authorList>
            <person name="Goeker M."/>
        </authorList>
    </citation>
    <scope>NUCLEOTIDE SEQUENCE [LARGE SCALE GENOMIC DNA]</scope>
    <source>
        <strain evidence="4 6">DSM 10368</strain>
    </source>
</reference>
<evidence type="ECO:0000256" key="1">
    <source>
        <dbReference type="SAM" id="MobiDB-lite"/>
    </source>
</evidence>
<sequence length="129" mass="13606">MRRILSLALAVGALVVASLGDASAAERRCGWYANPTPGNLWLIDKDASWTITSQGEADGPDAAGADKAPDFNPRQFVETNVPGSGYGYGCACMTVETDAGNQRIRKVFAGDILPLARCRADKSLPPPPD</sequence>
<dbReference type="Proteomes" id="UP000075755">
    <property type="component" value="Chromosome"/>
</dbReference>
<keyword evidence="6" id="KW-1185">Reference proteome</keyword>
<dbReference type="KEGG" id="aak:AA2016_4584"/>
<evidence type="ECO:0000313" key="3">
    <source>
        <dbReference type="EMBL" id="AMS43494.1"/>
    </source>
</evidence>
<dbReference type="Pfam" id="PF13316">
    <property type="entry name" value="DUF4087"/>
    <property type="match status" value="1"/>
</dbReference>
<dbReference type="Proteomes" id="UP000577697">
    <property type="component" value="Unassembled WGS sequence"/>
</dbReference>
<dbReference type="AlphaFoldDB" id="A0AAC8YSN8"/>
<evidence type="ECO:0000313" key="6">
    <source>
        <dbReference type="Proteomes" id="UP000577697"/>
    </source>
</evidence>
<reference evidence="3 5" key="1">
    <citation type="submission" date="2016-03" db="EMBL/GenBank/DDBJ databases">
        <title>Complete genome of Aminobacter aminovorans KCTC 2477.</title>
        <authorList>
            <person name="Kim K.M."/>
        </authorList>
    </citation>
    <scope>NUCLEOTIDE SEQUENCE [LARGE SCALE GENOMIC DNA]</scope>
    <source>
        <strain evidence="3 5">KCTC 2477</strain>
    </source>
</reference>
<dbReference type="EMBL" id="CP015005">
    <property type="protein sequence ID" value="AMS43494.1"/>
    <property type="molecule type" value="Genomic_DNA"/>
</dbReference>
<evidence type="ECO:0000313" key="5">
    <source>
        <dbReference type="Proteomes" id="UP000075755"/>
    </source>
</evidence>
<organism evidence="3 5">
    <name type="scientific">Aminobacter aminovorans</name>
    <name type="common">Chelatobacter heintzii</name>
    <dbReference type="NCBI Taxonomy" id="83263"/>
    <lineage>
        <taxon>Bacteria</taxon>
        <taxon>Pseudomonadati</taxon>
        <taxon>Pseudomonadota</taxon>
        <taxon>Alphaproteobacteria</taxon>
        <taxon>Hyphomicrobiales</taxon>
        <taxon>Phyllobacteriaceae</taxon>
        <taxon>Aminobacter</taxon>
    </lineage>
</organism>
<gene>
    <name evidence="3" type="ORF">AA2016_4584</name>
    <name evidence="4" type="ORF">FHS67_001678</name>
</gene>